<dbReference type="Proteomes" id="UP001596481">
    <property type="component" value="Unassembled WGS sequence"/>
</dbReference>
<name>A0ABD5ZHE8_9EURY</name>
<dbReference type="EMBL" id="JBHTAA010000005">
    <property type="protein sequence ID" value="MFC7204720.1"/>
    <property type="molecule type" value="Genomic_DNA"/>
</dbReference>
<sequence length="67" mass="7092">MQEIPVMWAVYATAAGVVLAGTDAAKFGRIGVEVVRKRLGVSARYVYRDDAAGDDGGDEQSSETEGQ</sequence>
<accession>A0ABD5ZHE8</accession>
<dbReference type="AlphaFoldDB" id="A0ABD5ZHE8"/>
<protein>
    <submittedName>
        <fullName evidence="1">Uncharacterized protein</fullName>
    </submittedName>
</protein>
<dbReference type="RefSeq" id="WP_390224648.1">
    <property type="nucleotide sequence ID" value="NZ_JBHTAA010000005.1"/>
</dbReference>
<evidence type="ECO:0000313" key="1">
    <source>
        <dbReference type="EMBL" id="MFC7204720.1"/>
    </source>
</evidence>
<keyword evidence="2" id="KW-1185">Reference proteome</keyword>
<proteinExistence type="predicted"/>
<evidence type="ECO:0000313" key="2">
    <source>
        <dbReference type="Proteomes" id="UP001596481"/>
    </source>
</evidence>
<gene>
    <name evidence="1" type="ORF">ACFQJC_14465</name>
</gene>
<comment type="caution">
    <text evidence="1">The sequence shown here is derived from an EMBL/GenBank/DDBJ whole genome shotgun (WGS) entry which is preliminary data.</text>
</comment>
<organism evidence="1 2">
    <name type="scientific">Haloferax namakaokahaiae</name>
    <dbReference type="NCBI Taxonomy" id="1748331"/>
    <lineage>
        <taxon>Archaea</taxon>
        <taxon>Methanobacteriati</taxon>
        <taxon>Methanobacteriota</taxon>
        <taxon>Stenosarchaea group</taxon>
        <taxon>Halobacteria</taxon>
        <taxon>Halobacteriales</taxon>
        <taxon>Haloferacaceae</taxon>
        <taxon>Haloferax</taxon>
    </lineage>
</organism>
<reference evidence="1 2" key="1">
    <citation type="journal article" date="2019" name="Int. J. Syst. Evol. Microbiol.">
        <title>The Global Catalogue of Microorganisms (GCM) 10K type strain sequencing project: providing services to taxonomists for standard genome sequencing and annotation.</title>
        <authorList>
            <consortium name="The Broad Institute Genomics Platform"/>
            <consortium name="The Broad Institute Genome Sequencing Center for Infectious Disease"/>
            <person name="Wu L."/>
            <person name="Ma J."/>
        </authorList>
    </citation>
    <scope>NUCLEOTIDE SEQUENCE [LARGE SCALE GENOMIC DNA]</scope>
    <source>
        <strain evidence="1 2">DSM 29988</strain>
    </source>
</reference>